<evidence type="ECO:0000313" key="3">
    <source>
        <dbReference type="EMBL" id="KAH6823465.1"/>
    </source>
</evidence>
<evidence type="ECO:0000256" key="1">
    <source>
        <dbReference type="SAM" id="MobiDB-lite"/>
    </source>
</evidence>
<sequence>MLHYVQGCFVSLQTLWVSFENLPAIYRRRPTASARRQSAQERYQAQADEQAEEEMRNQQAEEEMRNQMRYEEAAGPFPGGPIDTSVLRSFKTHVAAAIWRGEEREVLKCHCLTAKLLRWQPAEDSSVTWKTLVKKSGLLRLRKLAYRAPNRNLVSAFVERWHPETNSFHLPFGEMSITLEDVYCLTGLCIEGRPVEFAGEDVAGGQHMVRRLLGVSAEEAIAEVSDRGSYIKLKWLHSRFSTLASSDDDFEVVYAARAFLVYILGCTLFTDKTGDRITCNYLRLFEDPEEFEGYAWGVAALAFLYRQLGVGSRVGCRQMAGFLTLLEAWIYEHFPTLGRPQQNTDYRPGQSFAMRWAQQAHGAVSKDAVRAYRLQLDTLRAEDVVWDPYVRLRDGGERPEVTFYEGCITACDIVEPYLPDRVLRQFGRVQTIPHPPLDPVVFRRGKKPGQYRVIWGMLASFYEQWESHKLARERRGRVAYPAWACSPDYQQWYESISHPRVQPEAAAPVVDPPMTVSPWDGIQSAIGYIEPLLTRWRAHDQDLSLPYVMSQVEEAFEALHFRTGHEQSETHSHREHEQGESSSRRRRRRQ</sequence>
<dbReference type="PANTHER" id="PTHR46033:SF8">
    <property type="entry name" value="PROTEIN MAINTENANCE OF MERISTEMS-LIKE"/>
    <property type="match status" value="1"/>
</dbReference>
<feature type="domain" description="Aminotransferase-like plant mobile" evidence="2">
    <location>
        <begin position="150"/>
        <end position="446"/>
    </location>
</feature>
<evidence type="ECO:0000313" key="4">
    <source>
        <dbReference type="Proteomes" id="UP001190926"/>
    </source>
</evidence>
<proteinExistence type="predicted"/>
<reference evidence="3 4" key="1">
    <citation type="journal article" date="2021" name="Nat. Commun.">
        <title>Incipient diploidization of the medicinal plant Perilla within 10,000 years.</title>
        <authorList>
            <person name="Zhang Y."/>
            <person name="Shen Q."/>
            <person name="Leng L."/>
            <person name="Zhang D."/>
            <person name="Chen S."/>
            <person name="Shi Y."/>
            <person name="Ning Z."/>
            <person name="Chen S."/>
        </authorList>
    </citation>
    <scope>NUCLEOTIDE SEQUENCE [LARGE SCALE GENOMIC DNA]</scope>
    <source>
        <strain evidence="4">cv. PC099</strain>
    </source>
</reference>
<dbReference type="Pfam" id="PF10536">
    <property type="entry name" value="PMD"/>
    <property type="match status" value="1"/>
</dbReference>
<organism evidence="3 4">
    <name type="scientific">Perilla frutescens var. hirtella</name>
    <name type="common">Perilla citriodora</name>
    <name type="synonym">Perilla setoyensis</name>
    <dbReference type="NCBI Taxonomy" id="608512"/>
    <lineage>
        <taxon>Eukaryota</taxon>
        <taxon>Viridiplantae</taxon>
        <taxon>Streptophyta</taxon>
        <taxon>Embryophyta</taxon>
        <taxon>Tracheophyta</taxon>
        <taxon>Spermatophyta</taxon>
        <taxon>Magnoliopsida</taxon>
        <taxon>eudicotyledons</taxon>
        <taxon>Gunneridae</taxon>
        <taxon>Pentapetalae</taxon>
        <taxon>asterids</taxon>
        <taxon>lamiids</taxon>
        <taxon>Lamiales</taxon>
        <taxon>Lamiaceae</taxon>
        <taxon>Nepetoideae</taxon>
        <taxon>Elsholtzieae</taxon>
        <taxon>Perilla</taxon>
    </lineage>
</organism>
<gene>
    <name evidence="3" type="ORF">C2S53_017522</name>
</gene>
<keyword evidence="4" id="KW-1185">Reference proteome</keyword>
<dbReference type="PANTHER" id="PTHR46033">
    <property type="entry name" value="PROTEIN MAIN-LIKE 2"/>
    <property type="match status" value="1"/>
</dbReference>
<feature type="region of interest" description="Disordered" evidence="1">
    <location>
        <begin position="563"/>
        <end position="590"/>
    </location>
</feature>
<dbReference type="InterPro" id="IPR019557">
    <property type="entry name" value="AminoTfrase-like_pln_mobile"/>
</dbReference>
<dbReference type="InterPro" id="IPR044824">
    <property type="entry name" value="MAIN-like"/>
</dbReference>
<accession>A0AAD4P293</accession>
<evidence type="ECO:0000259" key="2">
    <source>
        <dbReference type="Pfam" id="PF10536"/>
    </source>
</evidence>
<feature type="region of interest" description="Disordered" evidence="1">
    <location>
        <begin position="30"/>
        <end position="59"/>
    </location>
</feature>
<name>A0AAD4P293_PERFH</name>
<dbReference type="EMBL" id="SDAM02000835">
    <property type="protein sequence ID" value="KAH6823465.1"/>
    <property type="molecule type" value="Genomic_DNA"/>
</dbReference>
<protein>
    <recommendedName>
        <fullName evidence="2">Aminotransferase-like plant mobile domain-containing protein</fullName>
    </recommendedName>
</protein>
<dbReference type="GO" id="GO:0010073">
    <property type="term" value="P:meristem maintenance"/>
    <property type="evidence" value="ECO:0007669"/>
    <property type="project" value="InterPro"/>
</dbReference>
<comment type="caution">
    <text evidence="3">The sequence shown here is derived from an EMBL/GenBank/DDBJ whole genome shotgun (WGS) entry which is preliminary data.</text>
</comment>
<dbReference type="AlphaFoldDB" id="A0AAD4P293"/>
<dbReference type="Proteomes" id="UP001190926">
    <property type="component" value="Unassembled WGS sequence"/>
</dbReference>
<feature type="compositionally biased region" description="Basic and acidic residues" evidence="1">
    <location>
        <begin position="563"/>
        <end position="583"/>
    </location>
</feature>